<feature type="compositionally biased region" description="Pro residues" evidence="1">
    <location>
        <begin position="58"/>
        <end position="67"/>
    </location>
</feature>
<dbReference type="AlphaFoldDB" id="A0A914VVL4"/>
<evidence type="ECO:0000313" key="2">
    <source>
        <dbReference type="Proteomes" id="UP000887566"/>
    </source>
</evidence>
<proteinExistence type="predicted"/>
<organism evidence="2 3">
    <name type="scientific">Plectus sambesii</name>
    <dbReference type="NCBI Taxonomy" id="2011161"/>
    <lineage>
        <taxon>Eukaryota</taxon>
        <taxon>Metazoa</taxon>
        <taxon>Ecdysozoa</taxon>
        <taxon>Nematoda</taxon>
        <taxon>Chromadorea</taxon>
        <taxon>Plectida</taxon>
        <taxon>Plectina</taxon>
        <taxon>Plectoidea</taxon>
        <taxon>Plectidae</taxon>
        <taxon>Plectus</taxon>
    </lineage>
</organism>
<accession>A0A914VVL4</accession>
<sequence>MVVAPNNAFNNDINGGKNMNGVVTGGIFVQGDYIVNGPPSPPPNTEDAHSKRISETPPSSPKPPPPTTASRHKMMEM</sequence>
<feature type="region of interest" description="Disordered" evidence="1">
    <location>
        <begin position="31"/>
        <end position="77"/>
    </location>
</feature>
<protein>
    <submittedName>
        <fullName evidence="3">Uncharacterized protein</fullName>
    </submittedName>
</protein>
<dbReference type="WBParaSite" id="PSAMB.scaffold2566size22520.g18259.t1">
    <property type="protein sequence ID" value="PSAMB.scaffold2566size22520.g18259.t1"/>
    <property type="gene ID" value="PSAMB.scaffold2566size22520.g18259"/>
</dbReference>
<evidence type="ECO:0000313" key="3">
    <source>
        <dbReference type="WBParaSite" id="PSAMB.scaffold2566size22520.g18259.t1"/>
    </source>
</evidence>
<evidence type="ECO:0000256" key="1">
    <source>
        <dbReference type="SAM" id="MobiDB-lite"/>
    </source>
</evidence>
<name>A0A914VVL4_9BILA</name>
<keyword evidence="2" id="KW-1185">Reference proteome</keyword>
<dbReference type="Proteomes" id="UP000887566">
    <property type="component" value="Unplaced"/>
</dbReference>
<reference evidence="3" key="1">
    <citation type="submission" date="2022-11" db="UniProtKB">
        <authorList>
            <consortium name="WormBaseParasite"/>
        </authorList>
    </citation>
    <scope>IDENTIFICATION</scope>
</reference>